<dbReference type="Proteomes" id="UP000585721">
    <property type="component" value="Unassembled WGS sequence"/>
</dbReference>
<keyword evidence="2" id="KW-0378">Hydrolase</keyword>
<sequence length="315" mass="34191">MNSNLDRALGCLVGLAVGDAVGTTLEFRPRGSFKPLTDMVGGGHFCLQKGYWTDDTSMALCIAHSLLARGGFDAADQMNRYCDWYDNGYLSSIGNCFDIGTTVSAALRRFQKNGNPFSGMTASWTSGNGSIMRLAPIPIAYLQTPEQAIHFARQSSRTTHAAPLCVDACGWLAAQLLNLLQGGNKASVLSVSYPAQTDAIATLQTFEFIDKNYRDLKGTGYVLESLEAALWCFWHTHCYADCILAAANLGDDADTTAAVAGQLAGAYYGYRGIRSDWLQHLYWHDEICGLAERLYHLQPASAELTPEWPDATSAG</sequence>
<feature type="binding site" evidence="1">
    <location>
        <position position="254"/>
    </location>
    <ligand>
        <name>Mg(2+)</name>
        <dbReference type="ChEBI" id="CHEBI:18420"/>
        <label>1</label>
    </ligand>
</feature>
<dbReference type="InterPro" id="IPR005502">
    <property type="entry name" value="Ribosyl_crysJ1"/>
</dbReference>
<feature type="binding site" evidence="1">
    <location>
        <position position="255"/>
    </location>
    <ligand>
        <name>Mg(2+)</name>
        <dbReference type="ChEBI" id="CHEBI:18420"/>
        <label>1</label>
    </ligand>
</feature>
<organism evidence="2 3">
    <name type="scientific">Tolumonas osonensis</name>
    <dbReference type="NCBI Taxonomy" id="675874"/>
    <lineage>
        <taxon>Bacteria</taxon>
        <taxon>Pseudomonadati</taxon>
        <taxon>Pseudomonadota</taxon>
        <taxon>Gammaproteobacteria</taxon>
        <taxon>Aeromonadales</taxon>
        <taxon>Aeromonadaceae</taxon>
        <taxon>Tolumonas</taxon>
    </lineage>
</organism>
<dbReference type="PANTHER" id="PTHR16222">
    <property type="entry name" value="ADP-RIBOSYLGLYCOHYDROLASE"/>
    <property type="match status" value="1"/>
</dbReference>
<evidence type="ECO:0000313" key="2">
    <source>
        <dbReference type="EMBL" id="MBB6054318.1"/>
    </source>
</evidence>
<protein>
    <submittedName>
        <fullName evidence="2">ADP-ribosyl-[dinitrogen reductase] hydrolase</fullName>
        <ecNumber evidence="2">3.2.2.24</ecNumber>
    </submittedName>
</protein>
<comment type="caution">
    <text evidence="2">The sequence shown here is derived from an EMBL/GenBank/DDBJ whole genome shotgun (WGS) entry which is preliminary data.</text>
</comment>
<name>A0A841G635_9GAMM</name>
<reference evidence="2 3" key="1">
    <citation type="submission" date="2020-08" db="EMBL/GenBank/DDBJ databases">
        <title>Genomic Encyclopedia of Type Strains, Phase IV (KMG-IV): sequencing the most valuable type-strain genomes for metagenomic binning, comparative biology and taxonomic classification.</title>
        <authorList>
            <person name="Goeker M."/>
        </authorList>
    </citation>
    <scope>NUCLEOTIDE SEQUENCE [LARGE SCALE GENOMIC DNA]</scope>
    <source>
        <strain evidence="2 3">DSM 22975</strain>
    </source>
</reference>
<evidence type="ECO:0000256" key="1">
    <source>
        <dbReference type="PIRSR" id="PIRSR605502-1"/>
    </source>
</evidence>
<dbReference type="InterPro" id="IPR050792">
    <property type="entry name" value="ADP-ribosylglycohydrolase"/>
</dbReference>
<dbReference type="EMBL" id="JACHGR010000001">
    <property type="protein sequence ID" value="MBB6054318.1"/>
    <property type="molecule type" value="Genomic_DNA"/>
</dbReference>
<dbReference type="GO" id="GO:0046872">
    <property type="term" value="F:metal ion binding"/>
    <property type="evidence" value="ECO:0007669"/>
    <property type="project" value="UniProtKB-KW"/>
</dbReference>
<keyword evidence="1" id="KW-0460">Magnesium</keyword>
<dbReference type="GO" id="GO:0047407">
    <property type="term" value="F:ADP-ribosyl-[dinitrogen reductase] hydrolase activity"/>
    <property type="evidence" value="ECO:0007669"/>
    <property type="project" value="UniProtKB-EC"/>
</dbReference>
<feature type="binding site" evidence="1">
    <location>
        <position position="54"/>
    </location>
    <ligand>
        <name>Mg(2+)</name>
        <dbReference type="ChEBI" id="CHEBI:18420"/>
        <label>1</label>
    </ligand>
</feature>
<evidence type="ECO:0000313" key="3">
    <source>
        <dbReference type="Proteomes" id="UP000585721"/>
    </source>
</evidence>
<feature type="binding site" evidence="1">
    <location>
        <position position="55"/>
    </location>
    <ligand>
        <name>Mg(2+)</name>
        <dbReference type="ChEBI" id="CHEBI:18420"/>
        <label>1</label>
    </ligand>
</feature>
<dbReference type="Gene3D" id="1.10.4080.10">
    <property type="entry name" value="ADP-ribosylation/Crystallin J1"/>
    <property type="match status" value="1"/>
</dbReference>
<keyword evidence="3" id="KW-1185">Reference proteome</keyword>
<dbReference type="EC" id="3.2.2.24" evidence="2"/>
<accession>A0A841G635</accession>
<feature type="binding site" evidence="1">
    <location>
        <position position="53"/>
    </location>
    <ligand>
        <name>Mg(2+)</name>
        <dbReference type="ChEBI" id="CHEBI:18420"/>
        <label>1</label>
    </ligand>
</feature>
<dbReference type="RefSeq" id="WP_188025139.1">
    <property type="nucleotide sequence ID" value="NZ_JACHGR010000001.1"/>
</dbReference>
<proteinExistence type="predicted"/>
<dbReference type="SUPFAM" id="SSF101478">
    <property type="entry name" value="ADP-ribosylglycohydrolase"/>
    <property type="match status" value="1"/>
</dbReference>
<dbReference type="PANTHER" id="PTHR16222:SF12">
    <property type="entry name" value="ADP-RIBOSYLGLYCOHYDROLASE-RELATED"/>
    <property type="match status" value="1"/>
</dbReference>
<feature type="binding site" evidence="1">
    <location>
        <position position="252"/>
    </location>
    <ligand>
        <name>Mg(2+)</name>
        <dbReference type="ChEBI" id="CHEBI:18420"/>
        <label>1</label>
    </ligand>
</feature>
<comment type="cofactor">
    <cofactor evidence="1">
        <name>Mg(2+)</name>
        <dbReference type="ChEBI" id="CHEBI:18420"/>
    </cofactor>
    <text evidence="1">Binds 2 magnesium ions per subunit.</text>
</comment>
<dbReference type="AlphaFoldDB" id="A0A841G635"/>
<dbReference type="InterPro" id="IPR036705">
    <property type="entry name" value="Ribosyl_crysJ1_sf"/>
</dbReference>
<keyword evidence="2" id="KW-0326">Glycosidase</keyword>
<dbReference type="Pfam" id="PF03747">
    <property type="entry name" value="ADP_ribosyl_GH"/>
    <property type="match status" value="1"/>
</dbReference>
<keyword evidence="1" id="KW-0479">Metal-binding</keyword>
<gene>
    <name evidence="2" type="ORF">HNR75_000183</name>
</gene>